<evidence type="ECO:0000313" key="1">
    <source>
        <dbReference type="EnsemblPlants" id="AET3Gv20706400.12"/>
    </source>
</evidence>
<reference evidence="1" key="5">
    <citation type="journal article" date="2021" name="G3 (Bethesda)">
        <title>Aegilops tauschii genome assembly Aet v5.0 features greater sequence contiguity and improved annotation.</title>
        <authorList>
            <person name="Wang L."/>
            <person name="Zhu T."/>
            <person name="Rodriguez J.C."/>
            <person name="Deal K.R."/>
            <person name="Dubcovsky J."/>
            <person name="McGuire P.E."/>
            <person name="Lux T."/>
            <person name="Spannagl M."/>
            <person name="Mayer K.F.X."/>
            <person name="Baldrich P."/>
            <person name="Meyers B.C."/>
            <person name="Huo N."/>
            <person name="Gu Y.Q."/>
            <person name="Zhou H."/>
            <person name="Devos K.M."/>
            <person name="Bennetzen J.L."/>
            <person name="Unver T."/>
            <person name="Budak H."/>
            <person name="Gulick P.J."/>
            <person name="Galiba G."/>
            <person name="Kalapos B."/>
            <person name="Nelson D.R."/>
            <person name="Li P."/>
            <person name="You F.M."/>
            <person name="Luo M.C."/>
            <person name="Dvorak J."/>
        </authorList>
    </citation>
    <scope>NUCLEOTIDE SEQUENCE [LARGE SCALE GENOMIC DNA]</scope>
    <source>
        <strain evidence="1">cv. AL8/78</strain>
    </source>
</reference>
<name>A0A453FKF9_AEGTS</name>
<reference evidence="2" key="2">
    <citation type="journal article" date="2017" name="Nat. Plants">
        <title>The Aegilops tauschii genome reveals multiple impacts of transposons.</title>
        <authorList>
            <person name="Zhao G."/>
            <person name="Zou C."/>
            <person name="Li K."/>
            <person name="Wang K."/>
            <person name="Li T."/>
            <person name="Gao L."/>
            <person name="Zhang X."/>
            <person name="Wang H."/>
            <person name="Yang Z."/>
            <person name="Liu X."/>
            <person name="Jiang W."/>
            <person name="Mao L."/>
            <person name="Kong X."/>
            <person name="Jiao Y."/>
            <person name="Jia J."/>
        </authorList>
    </citation>
    <scope>NUCLEOTIDE SEQUENCE [LARGE SCALE GENOMIC DNA]</scope>
    <source>
        <strain evidence="2">cv. AL8/78</strain>
    </source>
</reference>
<dbReference type="Proteomes" id="UP000015105">
    <property type="component" value="Chromosome 3D"/>
</dbReference>
<reference evidence="1" key="3">
    <citation type="journal article" date="2017" name="Nature">
        <title>Genome sequence of the progenitor of the wheat D genome Aegilops tauschii.</title>
        <authorList>
            <person name="Luo M.C."/>
            <person name="Gu Y.Q."/>
            <person name="Puiu D."/>
            <person name="Wang H."/>
            <person name="Twardziok S.O."/>
            <person name="Deal K.R."/>
            <person name="Huo N."/>
            <person name="Zhu T."/>
            <person name="Wang L."/>
            <person name="Wang Y."/>
            <person name="McGuire P.E."/>
            <person name="Liu S."/>
            <person name="Long H."/>
            <person name="Ramasamy R.K."/>
            <person name="Rodriguez J.C."/>
            <person name="Van S.L."/>
            <person name="Yuan L."/>
            <person name="Wang Z."/>
            <person name="Xia Z."/>
            <person name="Xiao L."/>
            <person name="Anderson O.D."/>
            <person name="Ouyang S."/>
            <person name="Liang Y."/>
            <person name="Zimin A.V."/>
            <person name="Pertea G."/>
            <person name="Qi P."/>
            <person name="Bennetzen J.L."/>
            <person name="Dai X."/>
            <person name="Dawson M.W."/>
            <person name="Muller H.G."/>
            <person name="Kugler K."/>
            <person name="Rivarola-Duarte L."/>
            <person name="Spannagl M."/>
            <person name="Mayer K.F.X."/>
            <person name="Lu F.H."/>
            <person name="Bevan M.W."/>
            <person name="Leroy P."/>
            <person name="Li P."/>
            <person name="You F.M."/>
            <person name="Sun Q."/>
            <person name="Liu Z."/>
            <person name="Lyons E."/>
            <person name="Wicker T."/>
            <person name="Salzberg S.L."/>
            <person name="Devos K.M."/>
            <person name="Dvorak J."/>
        </authorList>
    </citation>
    <scope>NUCLEOTIDE SEQUENCE [LARGE SCALE GENOMIC DNA]</scope>
    <source>
        <strain evidence="1">cv. AL8/78</strain>
    </source>
</reference>
<dbReference type="AlphaFoldDB" id="A0A453FKF9"/>
<evidence type="ECO:0000313" key="2">
    <source>
        <dbReference type="Proteomes" id="UP000015105"/>
    </source>
</evidence>
<organism evidence="1 2">
    <name type="scientific">Aegilops tauschii subsp. strangulata</name>
    <name type="common">Goatgrass</name>
    <dbReference type="NCBI Taxonomy" id="200361"/>
    <lineage>
        <taxon>Eukaryota</taxon>
        <taxon>Viridiplantae</taxon>
        <taxon>Streptophyta</taxon>
        <taxon>Embryophyta</taxon>
        <taxon>Tracheophyta</taxon>
        <taxon>Spermatophyta</taxon>
        <taxon>Magnoliopsida</taxon>
        <taxon>Liliopsida</taxon>
        <taxon>Poales</taxon>
        <taxon>Poaceae</taxon>
        <taxon>BOP clade</taxon>
        <taxon>Pooideae</taxon>
        <taxon>Triticodae</taxon>
        <taxon>Triticeae</taxon>
        <taxon>Triticinae</taxon>
        <taxon>Aegilops</taxon>
    </lineage>
</organism>
<dbReference type="Gramene" id="AET3Gv20706400.12">
    <property type="protein sequence ID" value="AET3Gv20706400.12"/>
    <property type="gene ID" value="AET3Gv20706400"/>
</dbReference>
<keyword evidence="2" id="KW-1185">Reference proteome</keyword>
<protein>
    <submittedName>
        <fullName evidence="1">Uncharacterized protein</fullName>
    </submittedName>
</protein>
<reference evidence="1" key="4">
    <citation type="submission" date="2019-03" db="UniProtKB">
        <authorList>
            <consortium name="EnsemblPlants"/>
        </authorList>
    </citation>
    <scope>IDENTIFICATION</scope>
</reference>
<sequence length="46" mass="5236">MSENWLKQPLFIQSFAPSSLVHVSNLTDSPKIFLIDDTTVRTQDTN</sequence>
<dbReference type="EnsemblPlants" id="AET3Gv20706400.12">
    <property type="protein sequence ID" value="AET3Gv20706400.12"/>
    <property type="gene ID" value="AET3Gv20706400"/>
</dbReference>
<reference evidence="2" key="1">
    <citation type="journal article" date="2014" name="Science">
        <title>Ancient hybridizations among the ancestral genomes of bread wheat.</title>
        <authorList>
            <consortium name="International Wheat Genome Sequencing Consortium,"/>
            <person name="Marcussen T."/>
            <person name="Sandve S.R."/>
            <person name="Heier L."/>
            <person name="Spannagl M."/>
            <person name="Pfeifer M."/>
            <person name="Jakobsen K.S."/>
            <person name="Wulff B.B."/>
            <person name="Steuernagel B."/>
            <person name="Mayer K.F."/>
            <person name="Olsen O.A."/>
        </authorList>
    </citation>
    <scope>NUCLEOTIDE SEQUENCE [LARGE SCALE GENOMIC DNA]</scope>
    <source>
        <strain evidence="2">cv. AL8/78</strain>
    </source>
</reference>
<proteinExistence type="predicted"/>
<accession>A0A453FKF9</accession>